<feature type="compositionally biased region" description="Low complexity" evidence="1">
    <location>
        <begin position="317"/>
        <end position="332"/>
    </location>
</feature>
<dbReference type="AlphaFoldDB" id="A0A7S0N8Y0"/>
<dbReference type="Gene3D" id="3.40.30.10">
    <property type="entry name" value="Glutaredoxin"/>
    <property type="match status" value="1"/>
</dbReference>
<dbReference type="EMBL" id="HBEZ01060205">
    <property type="protein sequence ID" value="CAD8663534.1"/>
    <property type="molecule type" value="Transcribed_RNA"/>
</dbReference>
<reference evidence="3" key="1">
    <citation type="submission" date="2021-01" db="EMBL/GenBank/DDBJ databases">
        <authorList>
            <person name="Corre E."/>
            <person name="Pelletier E."/>
            <person name="Niang G."/>
            <person name="Scheremetjew M."/>
            <person name="Finn R."/>
            <person name="Kale V."/>
            <person name="Holt S."/>
            <person name="Cochrane G."/>
            <person name="Meng A."/>
            <person name="Brown T."/>
            <person name="Cohen L."/>
        </authorList>
    </citation>
    <scope>NUCLEOTIDE SEQUENCE</scope>
    <source>
        <strain evidence="3">CCAP979/52</strain>
    </source>
</reference>
<dbReference type="Gene3D" id="1.10.8.10">
    <property type="entry name" value="DNA helicase RuvA subunit, C-terminal domain"/>
    <property type="match status" value="1"/>
</dbReference>
<dbReference type="SUPFAM" id="SSF52833">
    <property type="entry name" value="Thioredoxin-like"/>
    <property type="match status" value="1"/>
</dbReference>
<dbReference type="SMART" id="SM00594">
    <property type="entry name" value="UAS"/>
    <property type="match status" value="1"/>
</dbReference>
<dbReference type="GO" id="GO:0043130">
    <property type="term" value="F:ubiquitin binding"/>
    <property type="evidence" value="ECO:0007669"/>
    <property type="project" value="TreeGrafter"/>
</dbReference>
<dbReference type="PANTHER" id="PTHR23322">
    <property type="entry name" value="FAS-ASSOCIATED PROTEIN"/>
    <property type="match status" value="1"/>
</dbReference>
<accession>A0A7S0N8Y0</accession>
<proteinExistence type="predicted"/>
<evidence type="ECO:0000313" key="3">
    <source>
        <dbReference type="EMBL" id="CAD8663534.1"/>
    </source>
</evidence>
<dbReference type="InterPro" id="IPR036249">
    <property type="entry name" value="Thioredoxin-like_sf"/>
</dbReference>
<protein>
    <recommendedName>
        <fullName evidence="2">UAS domain-containing protein</fullName>
    </recommendedName>
</protein>
<organism evidence="3">
    <name type="scientific">Cryptomonas curvata</name>
    <dbReference type="NCBI Taxonomy" id="233186"/>
    <lineage>
        <taxon>Eukaryota</taxon>
        <taxon>Cryptophyceae</taxon>
        <taxon>Cryptomonadales</taxon>
        <taxon>Cryptomonadaceae</taxon>
        <taxon>Cryptomonas</taxon>
    </lineage>
</organism>
<dbReference type="InterPro" id="IPR050730">
    <property type="entry name" value="UBX_domain-protein"/>
</dbReference>
<sequence>MADRDEALAHFQAITGMHDLEECRACLEAHGWNLDEAVQSALAHHEAPMMQRFGQPNASAAFGAPNARGRDVVDAPPPGPAMSGSRGWFHSLTGVPLWNVVSSAVSIASLGTIRPDTGNAAAQLPPQEIQHFIDQLERDHGIDHPTAHVGTFRSAVDKAKAEFKFLVVYLHSPHHEDTPPFCRDTLCSPPFKEFVDDNFVFWMGSILHKEAFTASQLLRAAGFPFVAVLTTADGRTTVCDAHEGPARREDLTNWLTNIMETQGPQLVAQRAEWEERATDRRLRQEQDHAFEQSLLEDQERERAAAAAQREQEEAEAEAAARAPPAMERPLAETQRASRVSRA</sequence>
<name>A0A7S0N8Y0_9CRYP</name>
<dbReference type="CDD" id="cd14353">
    <property type="entry name" value="UBA_FAF"/>
    <property type="match status" value="1"/>
</dbReference>
<evidence type="ECO:0000256" key="1">
    <source>
        <dbReference type="SAM" id="MobiDB-lite"/>
    </source>
</evidence>
<feature type="domain" description="UAS" evidence="2">
    <location>
        <begin position="131"/>
        <end position="256"/>
    </location>
</feature>
<dbReference type="Pfam" id="PF14555">
    <property type="entry name" value="UBA_4"/>
    <property type="match status" value="1"/>
</dbReference>
<dbReference type="PANTHER" id="PTHR23322:SF1">
    <property type="entry name" value="FAS-ASSOCIATED FACTOR 2"/>
    <property type="match status" value="1"/>
</dbReference>
<gene>
    <name evidence="3" type="ORF">CCUR1050_LOCUS33073</name>
</gene>
<feature type="region of interest" description="Disordered" evidence="1">
    <location>
        <begin position="290"/>
        <end position="342"/>
    </location>
</feature>
<evidence type="ECO:0000259" key="2">
    <source>
        <dbReference type="SMART" id="SM00594"/>
    </source>
</evidence>
<dbReference type="SUPFAM" id="SSF46934">
    <property type="entry name" value="UBA-like"/>
    <property type="match status" value="1"/>
</dbReference>
<dbReference type="InterPro" id="IPR006577">
    <property type="entry name" value="UAS"/>
</dbReference>
<dbReference type="InterPro" id="IPR009060">
    <property type="entry name" value="UBA-like_sf"/>
</dbReference>
<dbReference type="GO" id="GO:0005783">
    <property type="term" value="C:endoplasmic reticulum"/>
    <property type="evidence" value="ECO:0007669"/>
    <property type="project" value="TreeGrafter"/>
</dbReference>
<dbReference type="GO" id="GO:0036503">
    <property type="term" value="P:ERAD pathway"/>
    <property type="evidence" value="ECO:0007669"/>
    <property type="project" value="TreeGrafter"/>
</dbReference>